<proteinExistence type="predicted"/>
<evidence type="ECO:0000313" key="3">
    <source>
        <dbReference type="Proteomes" id="UP001189143"/>
    </source>
</evidence>
<feature type="compositionally biased region" description="Basic and acidic residues" evidence="1">
    <location>
        <begin position="36"/>
        <end position="67"/>
    </location>
</feature>
<sequence length="114" mass="13062">MIDILQVNCQLDKGGDALEFKLNKIDTDIRNKIHESTKADKIHSTKEESGIAKLKDYDEQKEKNNEKQKRRNAEKKYITIDGIKYDSAIVNIEAEKIGTINEENSKGRILDAKK</sequence>
<gene>
    <name evidence="2" type="ORF">CNEO2_10096</name>
</gene>
<feature type="region of interest" description="Disordered" evidence="1">
    <location>
        <begin position="36"/>
        <end position="73"/>
    </location>
</feature>
<accession>A0AAD2DCH4</accession>
<reference evidence="2" key="1">
    <citation type="submission" date="2022-10" db="EMBL/GenBank/DDBJ databases">
        <authorList>
            <person name="Aires J."/>
            <person name="Mesa V."/>
        </authorList>
    </citation>
    <scope>NUCLEOTIDE SEQUENCE</scope>
    <source>
        <strain evidence="2">Clostridium neonatale JD116</strain>
    </source>
</reference>
<evidence type="ECO:0000313" key="2">
    <source>
        <dbReference type="EMBL" id="CAI3560544.1"/>
    </source>
</evidence>
<dbReference type="AlphaFoldDB" id="A0AAD2DCH4"/>
<comment type="caution">
    <text evidence="2">The sequence shown here is derived from an EMBL/GenBank/DDBJ whole genome shotgun (WGS) entry which is preliminary data.</text>
</comment>
<name>A0AAD2DCH4_9CLOT</name>
<organism evidence="2 3">
    <name type="scientific">Clostridium neonatale</name>
    <dbReference type="NCBI Taxonomy" id="137838"/>
    <lineage>
        <taxon>Bacteria</taxon>
        <taxon>Bacillati</taxon>
        <taxon>Bacillota</taxon>
        <taxon>Clostridia</taxon>
        <taxon>Eubacteriales</taxon>
        <taxon>Clostridiaceae</taxon>
        <taxon>Clostridium</taxon>
    </lineage>
</organism>
<dbReference type="RefSeq" id="WP_317078484.1">
    <property type="nucleotide sequence ID" value="NZ_CAMTCX010000297.1"/>
</dbReference>
<dbReference type="Proteomes" id="UP001189143">
    <property type="component" value="Unassembled WGS sequence"/>
</dbReference>
<protein>
    <submittedName>
        <fullName evidence="2">Uncharacterized protein</fullName>
    </submittedName>
</protein>
<evidence type="ECO:0000256" key="1">
    <source>
        <dbReference type="SAM" id="MobiDB-lite"/>
    </source>
</evidence>
<dbReference type="EMBL" id="CAMTCP010000111">
    <property type="protein sequence ID" value="CAI3560544.1"/>
    <property type="molecule type" value="Genomic_DNA"/>
</dbReference>